<feature type="region of interest" description="Disordered" evidence="1">
    <location>
        <begin position="133"/>
        <end position="152"/>
    </location>
</feature>
<organism evidence="2 3">
    <name type="scientific">Streblomastix strix</name>
    <dbReference type="NCBI Taxonomy" id="222440"/>
    <lineage>
        <taxon>Eukaryota</taxon>
        <taxon>Metamonada</taxon>
        <taxon>Preaxostyla</taxon>
        <taxon>Oxymonadida</taxon>
        <taxon>Streblomastigidae</taxon>
        <taxon>Streblomastix</taxon>
    </lineage>
</organism>
<evidence type="ECO:0000313" key="2">
    <source>
        <dbReference type="EMBL" id="KAA6352925.1"/>
    </source>
</evidence>
<gene>
    <name evidence="2" type="ORF">EZS28_051548</name>
</gene>
<protein>
    <submittedName>
        <fullName evidence="2">Uncharacterized protein</fullName>
    </submittedName>
</protein>
<dbReference type="AlphaFoldDB" id="A0A5J4T6D0"/>
<evidence type="ECO:0000313" key="3">
    <source>
        <dbReference type="Proteomes" id="UP000324800"/>
    </source>
</evidence>
<accession>A0A5J4T6D0</accession>
<feature type="compositionally biased region" description="Basic and acidic residues" evidence="1">
    <location>
        <begin position="104"/>
        <end position="114"/>
    </location>
</feature>
<dbReference type="Proteomes" id="UP000324800">
    <property type="component" value="Unassembled WGS sequence"/>
</dbReference>
<name>A0A5J4T6D0_9EUKA</name>
<reference evidence="2 3" key="1">
    <citation type="submission" date="2019-03" db="EMBL/GenBank/DDBJ databases">
        <title>Single cell metagenomics reveals metabolic interactions within the superorganism composed of flagellate Streblomastix strix and complex community of Bacteroidetes bacteria on its surface.</title>
        <authorList>
            <person name="Treitli S.C."/>
            <person name="Kolisko M."/>
            <person name="Husnik F."/>
            <person name="Keeling P."/>
            <person name="Hampl V."/>
        </authorList>
    </citation>
    <scope>NUCLEOTIDE SEQUENCE [LARGE SCALE GENOMIC DNA]</scope>
    <source>
        <strain evidence="2">ST1C</strain>
    </source>
</reference>
<proteinExistence type="predicted"/>
<evidence type="ECO:0000256" key="1">
    <source>
        <dbReference type="SAM" id="MobiDB-lite"/>
    </source>
</evidence>
<comment type="caution">
    <text evidence="2">The sequence shown here is derived from an EMBL/GenBank/DDBJ whole genome shotgun (WGS) entry which is preliminary data.</text>
</comment>
<feature type="region of interest" description="Disordered" evidence="1">
    <location>
        <begin position="84"/>
        <end position="122"/>
    </location>
</feature>
<feature type="compositionally biased region" description="Polar residues" evidence="1">
    <location>
        <begin position="140"/>
        <end position="152"/>
    </location>
</feature>
<dbReference type="EMBL" id="SNRW01039068">
    <property type="protein sequence ID" value="KAA6352925.1"/>
    <property type="molecule type" value="Genomic_DNA"/>
</dbReference>
<sequence length="152" mass="18198">MEEFGMLEDSALKMPDKERRQTLIQVGSSNGVLDYRNRKDYNRILTIMFEYIQSNSIFKQEDVHKYSNENFAEQSYYDRFKPQNMEKEHSSMQLNTSHQSLQELKNDKSHCSARDEDENEDEIQIWRRRSWKAASKRTQRQVSKQVYSASKV</sequence>
<feature type="compositionally biased region" description="Polar residues" evidence="1">
    <location>
        <begin position="91"/>
        <end position="103"/>
    </location>
</feature>